<sequence>MAVVLAARLETAEIPSMRRSALPLAGLAIPLVLLAACASPSDQAFEELNPGPSSPYGLFLAGQGALNDGRSQQASAYFDQAAAGDADDEGMLSERAFTAALLSGDIPRAAAMAPSGPNASDATKRLGRLTQAVEAMASGKPKLAPPLLKPESVGYLHRQVGALMSPWAAAMAGDQEGALVRPTIRNDKVVEFFGLLGQAALYERARRYDEAETDYKTLTGIDDPGDMPVLAYGGFLERRGRRADAIAIYDKGLASAPQNQALLTARARAAASKAAPAAVALKEGAAAALIAPAASMMAARQNQNSLAYLRLALRLDPQRNEAWLMVGDMMQAAGDLEAARAAYARPKAGSPEYDAAQAKLAWSYQSAGDGETALNLARQAAARGGTDAQVTLADLLRANEKFGESAEVLSRVMGPQPDWRLLYARGVAYDQAGDWTKGEADLQAALKLRPDDPELLNYLGYSWIDRGQRLDEALGMVQRAVGENPRSGAMVDSLGWAYYRLGDYKKAVETLESAVELSAGEPDINDHLGDAYWRVGRRDEALFQWKRVLTLDPDPKLKAAVEAKVAAGGLPPAPPPAQVAKQ</sequence>
<dbReference type="PANTHER" id="PTHR44858:SF1">
    <property type="entry name" value="UDP-N-ACETYLGLUCOSAMINE--PEPTIDE N-ACETYLGLUCOSAMINYLTRANSFERASE SPINDLY-RELATED"/>
    <property type="match status" value="1"/>
</dbReference>
<dbReference type="PROSITE" id="PS50005">
    <property type="entry name" value="TPR"/>
    <property type="match status" value="3"/>
</dbReference>
<evidence type="ECO:0000313" key="4">
    <source>
        <dbReference type="EMBL" id="MFD1189806.1"/>
    </source>
</evidence>
<name>A0ABW3T0Q9_9CAUL</name>
<keyword evidence="1" id="KW-0677">Repeat</keyword>
<comment type="caution">
    <text evidence="4">The sequence shown here is derived from an EMBL/GenBank/DDBJ whole genome shotgun (WGS) entry which is preliminary data.</text>
</comment>
<feature type="repeat" description="TPR" evidence="3">
    <location>
        <begin position="522"/>
        <end position="555"/>
    </location>
</feature>
<evidence type="ECO:0000313" key="5">
    <source>
        <dbReference type="Proteomes" id="UP001597216"/>
    </source>
</evidence>
<dbReference type="Pfam" id="PF13432">
    <property type="entry name" value="TPR_16"/>
    <property type="match status" value="1"/>
</dbReference>
<accession>A0ABW3T0Q9</accession>
<dbReference type="SMART" id="SM00028">
    <property type="entry name" value="TPR"/>
    <property type="match status" value="7"/>
</dbReference>
<feature type="repeat" description="TPR" evidence="3">
    <location>
        <begin position="488"/>
        <end position="521"/>
    </location>
</feature>
<dbReference type="Pfam" id="PF13414">
    <property type="entry name" value="TPR_11"/>
    <property type="match status" value="1"/>
</dbReference>
<dbReference type="EMBL" id="JBHTLQ010000006">
    <property type="protein sequence ID" value="MFD1189806.1"/>
    <property type="molecule type" value="Genomic_DNA"/>
</dbReference>
<organism evidence="4 5">
    <name type="scientific">Phenylobacterium conjunctum</name>
    <dbReference type="NCBI Taxonomy" id="1298959"/>
    <lineage>
        <taxon>Bacteria</taxon>
        <taxon>Pseudomonadati</taxon>
        <taxon>Pseudomonadota</taxon>
        <taxon>Alphaproteobacteria</taxon>
        <taxon>Caulobacterales</taxon>
        <taxon>Caulobacteraceae</taxon>
        <taxon>Phenylobacterium</taxon>
    </lineage>
</organism>
<keyword evidence="5" id="KW-1185">Reference proteome</keyword>
<dbReference type="InterPro" id="IPR050498">
    <property type="entry name" value="Ycf3"/>
</dbReference>
<dbReference type="RefSeq" id="WP_377352749.1">
    <property type="nucleotide sequence ID" value="NZ_JBHTLQ010000006.1"/>
</dbReference>
<dbReference type="InterPro" id="IPR019734">
    <property type="entry name" value="TPR_rpt"/>
</dbReference>
<reference evidence="5" key="1">
    <citation type="journal article" date="2019" name="Int. J. Syst. Evol. Microbiol.">
        <title>The Global Catalogue of Microorganisms (GCM) 10K type strain sequencing project: providing services to taxonomists for standard genome sequencing and annotation.</title>
        <authorList>
            <consortium name="The Broad Institute Genomics Platform"/>
            <consortium name="The Broad Institute Genome Sequencing Center for Infectious Disease"/>
            <person name="Wu L."/>
            <person name="Ma J."/>
        </authorList>
    </citation>
    <scope>NUCLEOTIDE SEQUENCE [LARGE SCALE GENOMIC DNA]</scope>
    <source>
        <strain evidence="5">CCUG 55074</strain>
    </source>
</reference>
<proteinExistence type="predicted"/>
<dbReference type="Proteomes" id="UP001597216">
    <property type="component" value="Unassembled WGS sequence"/>
</dbReference>
<dbReference type="PANTHER" id="PTHR44858">
    <property type="entry name" value="TETRATRICOPEPTIDE REPEAT PROTEIN 6"/>
    <property type="match status" value="1"/>
</dbReference>
<dbReference type="InterPro" id="IPR011990">
    <property type="entry name" value="TPR-like_helical_dom_sf"/>
</dbReference>
<evidence type="ECO:0000256" key="2">
    <source>
        <dbReference type="ARBA" id="ARBA00022803"/>
    </source>
</evidence>
<feature type="repeat" description="TPR" evidence="3">
    <location>
        <begin position="419"/>
        <end position="452"/>
    </location>
</feature>
<dbReference type="SUPFAM" id="SSF48452">
    <property type="entry name" value="TPR-like"/>
    <property type="match status" value="1"/>
</dbReference>
<evidence type="ECO:0000256" key="1">
    <source>
        <dbReference type="ARBA" id="ARBA00022737"/>
    </source>
</evidence>
<keyword evidence="2 3" id="KW-0802">TPR repeat</keyword>
<dbReference type="Gene3D" id="1.25.40.10">
    <property type="entry name" value="Tetratricopeptide repeat domain"/>
    <property type="match status" value="2"/>
</dbReference>
<evidence type="ECO:0000256" key="3">
    <source>
        <dbReference type="PROSITE-ProRule" id="PRU00339"/>
    </source>
</evidence>
<protein>
    <submittedName>
        <fullName evidence="4">Tetratricopeptide repeat protein</fullName>
    </submittedName>
</protein>
<gene>
    <name evidence="4" type="ORF">ACFQ27_04380</name>
</gene>